<protein>
    <submittedName>
        <fullName evidence="1">Uncharacterized protein</fullName>
    </submittedName>
</protein>
<organism evidence="1 2">
    <name type="scientific">Durusdinium trenchii</name>
    <dbReference type="NCBI Taxonomy" id="1381693"/>
    <lineage>
        <taxon>Eukaryota</taxon>
        <taxon>Sar</taxon>
        <taxon>Alveolata</taxon>
        <taxon>Dinophyceae</taxon>
        <taxon>Suessiales</taxon>
        <taxon>Symbiodiniaceae</taxon>
        <taxon>Durusdinium</taxon>
    </lineage>
</organism>
<dbReference type="EMBL" id="CAXAMN010002481">
    <property type="protein sequence ID" value="CAK8999845.1"/>
    <property type="molecule type" value="Genomic_DNA"/>
</dbReference>
<reference evidence="1 2" key="1">
    <citation type="submission" date="2024-02" db="EMBL/GenBank/DDBJ databases">
        <authorList>
            <person name="Chen Y."/>
            <person name="Shah S."/>
            <person name="Dougan E. K."/>
            <person name="Thang M."/>
            <person name="Chan C."/>
        </authorList>
    </citation>
    <scope>NUCLEOTIDE SEQUENCE [LARGE SCALE GENOMIC DNA]</scope>
</reference>
<evidence type="ECO:0000313" key="1">
    <source>
        <dbReference type="EMBL" id="CAK8999845.1"/>
    </source>
</evidence>
<accession>A0ABP0IEN7</accession>
<sequence>MATGNSCNTWRFHKASLSLGTIDDEEAPQCLAAALWCIEKLLAAAIGASNIGRAGGGAWTALCHGPHAVDLQAWAFMSGLPEAFFSNRLEPTPSKAHAQRCAVEEASDIPLPLMVRRS</sequence>
<evidence type="ECO:0000313" key="2">
    <source>
        <dbReference type="Proteomes" id="UP001642484"/>
    </source>
</evidence>
<gene>
    <name evidence="1" type="ORF">CCMP2556_LOCUS5825</name>
</gene>
<keyword evidence="2" id="KW-1185">Reference proteome</keyword>
<proteinExistence type="predicted"/>
<dbReference type="Proteomes" id="UP001642484">
    <property type="component" value="Unassembled WGS sequence"/>
</dbReference>
<comment type="caution">
    <text evidence="1">The sequence shown here is derived from an EMBL/GenBank/DDBJ whole genome shotgun (WGS) entry which is preliminary data.</text>
</comment>
<name>A0ABP0IEN7_9DINO</name>